<dbReference type="Gene3D" id="2.60.40.690">
    <property type="entry name" value="Alpha-macroglobulin, receptor-binding domain"/>
    <property type="match status" value="1"/>
</dbReference>
<dbReference type="SUPFAM" id="SSF81296">
    <property type="entry name" value="E set domains"/>
    <property type="match status" value="1"/>
</dbReference>
<keyword evidence="3" id="KW-0732">Signal</keyword>
<comment type="caution">
    <text evidence="9">The sequence shown here is derived from an EMBL/GenBank/DDBJ whole genome shotgun (WGS) entry which is preliminary data.</text>
</comment>
<dbReference type="InterPro" id="IPR050473">
    <property type="entry name" value="A2M/Complement_sys"/>
</dbReference>
<dbReference type="CDD" id="cd02897">
    <property type="entry name" value="A2M_2"/>
    <property type="match status" value="1"/>
</dbReference>
<comment type="similarity">
    <text evidence="1">Belongs to the protease inhibitor I39 (alpha-2-macroglobulin) family.</text>
</comment>
<dbReference type="Gene3D" id="2.60.120.1540">
    <property type="match status" value="1"/>
</dbReference>
<dbReference type="InterPro" id="IPR047565">
    <property type="entry name" value="Alpha-macroglob_thiol-ester_cl"/>
</dbReference>
<dbReference type="AlphaFoldDB" id="A0A8J4YIF4"/>
<dbReference type="Pfam" id="PF07677">
    <property type="entry name" value="A2M_recep"/>
    <property type="match status" value="1"/>
</dbReference>
<dbReference type="OrthoDB" id="6348147at2759"/>
<name>A0A8J4YIF4_CHIOP</name>
<dbReference type="Proteomes" id="UP000770661">
    <property type="component" value="Unassembled WGS sequence"/>
</dbReference>
<evidence type="ECO:0000256" key="4">
    <source>
        <dbReference type="ARBA" id="ARBA00022900"/>
    </source>
</evidence>
<gene>
    <name evidence="9" type="primary">Mug1</name>
    <name evidence="9" type="ORF">GWK47_032601</name>
</gene>
<evidence type="ECO:0000313" key="10">
    <source>
        <dbReference type="Proteomes" id="UP000770661"/>
    </source>
</evidence>
<dbReference type="Pfam" id="PF00207">
    <property type="entry name" value="A2M"/>
    <property type="match status" value="1"/>
</dbReference>
<feature type="domain" description="Alpha-2-macroglobulin" evidence="7">
    <location>
        <begin position="194"/>
        <end position="285"/>
    </location>
</feature>
<keyword evidence="2" id="KW-0646">Protease inhibitor</keyword>
<keyword evidence="5" id="KW-1015">Disulfide bond</keyword>
<dbReference type="PROSITE" id="PS00477">
    <property type="entry name" value="ALPHA_2_MACROGLOBULIN"/>
    <property type="match status" value="1"/>
</dbReference>
<dbReference type="Pfam" id="PF07678">
    <property type="entry name" value="TED_complement"/>
    <property type="match status" value="1"/>
</dbReference>
<dbReference type="InterPro" id="IPR011626">
    <property type="entry name" value="Alpha-macroglobulin_TED"/>
</dbReference>
<evidence type="ECO:0000256" key="6">
    <source>
        <dbReference type="ARBA" id="ARBA00023180"/>
    </source>
</evidence>
<evidence type="ECO:0000256" key="3">
    <source>
        <dbReference type="ARBA" id="ARBA00022729"/>
    </source>
</evidence>
<keyword evidence="4" id="KW-0722">Serine protease inhibitor</keyword>
<dbReference type="SMART" id="SM01419">
    <property type="entry name" value="Thiol-ester_cl"/>
    <property type="match status" value="1"/>
</dbReference>
<reference evidence="9" key="1">
    <citation type="submission" date="2020-07" db="EMBL/GenBank/DDBJ databases">
        <title>The High-quality genome of the commercially important snow crab, Chionoecetes opilio.</title>
        <authorList>
            <person name="Jeong J.-H."/>
            <person name="Ryu S."/>
        </authorList>
    </citation>
    <scope>NUCLEOTIDE SEQUENCE</scope>
    <source>
        <strain evidence="9">MADBK_172401_WGS</strain>
        <tissue evidence="9">Digestive gland</tissue>
    </source>
</reference>
<dbReference type="Gene3D" id="2.20.130.20">
    <property type="match status" value="1"/>
</dbReference>
<feature type="domain" description="Alpha-macroglobulin receptor-binding" evidence="8">
    <location>
        <begin position="815"/>
        <end position="904"/>
    </location>
</feature>
<dbReference type="PANTHER" id="PTHR11412">
    <property type="entry name" value="MACROGLOBULIN / COMPLEMENT"/>
    <property type="match status" value="1"/>
</dbReference>
<dbReference type="InterPro" id="IPR041813">
    <property type="entry name" value="A2M_TED"/>
</dbReference>
<dbReference type="GO" id="GO:0005615">
    <property type="term" value="C:extracellular space"/>
    <property type="evidence" value="ECO:0007669"/>
    <property type="project" value="InterPro"/>
</dbReference>
<evidence type="ECO:0000259" key="8">
    <source>
        <dbReference type="SMART" id="SM01361"/>
    </source>
</evidence>
<dbReference type="InterPro" id="IPR019742">
    <property type="entry name" value="MacrogloblnA2_CS"/>
</dbReference>
<evidence type="ECO:0000256" key="2">
    <source>
        <dbReference type="ARBA" id="ARBA00022690"/>
    </source>
</evidence>
<dbReference type="EMBL" id="JACEEZ010002275">
    <property type="protein sequence ID" value="KAG0728380.1"/>
    <property type="molecule type" value="Genomic_DNA"/>
</dbReference>
<evidence type="ECO:0000256" key="1">
    <source>
        <dbReference type="ARBA" id="ARBA00010952"/>
    </source>
</evidence>
<dbReference type="InterPro" id="IPR036595">
    <property type="entry name" value="A-macroglobulin_rcpt-bd_sf"/>
</dbReference>
<evidence type="ECO:0000256" key="5">
    <source>
        <dbReference type="ARBA" id="ARBA00023157"/>
    </source>
</evidence>
<dbReference type="InterPro" id="IPR001599">
    <property type="entry name" value="Macroglobln_a2"/>
</dbReference>
<dbReference type="Gene3D" id="1.50.10.20">
    <property type="match status" value="1"/>
</dbReference>
<sequence>MKEQSSTTRSYFPETWLWELSFLPSVSGSRHAFACWSLRVTAAQGHERRLIPIRFASFGGIQQSQHTSFGGGVSSASGFGAGMDFGIALRTSSFNTVEGQQGERKKKSKSSTTRSYFPETWLWELSFLPSVYSSQHYVYDYMEYGAPMMANAYYDDPGVEMTYTAASNNHVVEVPVDHSSTSTPSTTRTYFPDTWLWLIHHIDSTAGNTSTTLSLPHTITEWVGKAVCVHPQQGVGLSSTASIVTFTPFFIDLTLPPSIQRGEILPVKISVFNYLEGSLPVRVVLAPSDEYDILDDPLATTALPTGSKSSCIPSQDKAVHTVKIRPKVLGDVNLTVEAYVDELFPEVCGSEYVISKRDRIIKAIPVELEGFPQEKTFTKYMCTDAAANEETGVVWTLEAPADIVPDSARGWITAVGDLLGPSLDNLGALVKMPYGCGEQNMINFAPNIFVMQYLEAADRTTPEIADKAISFMKSGYQRELRYQHRDGSFSAFGPSDESGSTWLTAFVLKSFAQAQQFIPIDTADIDMSRDWLKNSQMENGCFLSKGKVFHKAMKGGIAGNESPVPLTAYVLSALLEAGELSTNKAVSEAAYCLTQDTNADPYTLALKTYALALADAPEAVTLLTQLLAKAQVTKDGMYWQLPSKDGKSAAAGVEAASYALLAMATLNPGNYLEHMQKVVKWVSSKRNGQGGFVSTQDTVVALQALARFEMALGQTPVDLAVLTSSTGLEHTFRVTDTNRLLLQRMDLPSFPSTVTADVAGEGCALVQAVLRYNIPAEEPSTAFTLKTTTETAPDDGCVTKRIKACASYTLPDLKSNMAVIEINLVSGYIPEKSDLKQVVGYGTGLIKRYEVDGRKVTFYIDEFSAEEICVVFKVKREVDIENPKPGTVRVYDYYDPEQFVSESYTFPPVDECVSGSEIAAEIEGLIVAPEEVGPLF</sequence>
<dbReference type="SMART" id="SM01361">
    <property type="entry name" value="A2M_recep"/>
    <property type="match status" value="1"/>
</dbReference>
<dbReference type="InterPro" id="IPR009048">
    <property type="entry name" value="A-macroglobulin_rcpt-bd"/>
</dbReference>
<evidence type="ECO:0000313" key="9">
    <source>
        <dbReference type="EMBL" id="KAG0728380.1"/>
    </source>
</evidence>
<dbReference type="SMART" id="SM01360">
    <property type="entry name" value="A2M"/>
    <property type="match status" value="1"/>
</dbReference>
<dbReference type="InterPro" id="IPR013783">
    <property type="entry name" value="Ig-like_fold"/>
</dbReference>
<keyword evidence="10" id="KW-1185">Reference proteome</keyword>
<protein>
    <submittedName>
        <fullName evidence="9">Murinoglobulin-1</fullName>
    </submittedName>
</protein>
<dbReference type="GO" id="GO:0004867">
    <property type="term" value="F:serine-type endopeptidase inhibitor activity"/>
    <property type="evidence" value="ECO:0007669"/>
    <property type="project" value="UniProtKB-KW"/>
</dbReference>
<evidence type="ECO:0000259" key="7">
    <source>
        <dbReference type="SMART" id="SM01360"/>
    </source>
</evidence>
<dbReference type="InterPro" id="IPR008930">
    <property type="entry name" value="Terpenoid_cyclase/PrenylTrfase"/>
</dbReference>
<dbReference type="PANTHER" id="PTHR11412:SF171">
    <property type="entry name" value="PREGNANCY ZONE PROTEIN-LIKE PROTEIN"/>
    <property type="match status" value="1"/>
</dbReference>
<dbReference type="Gene3D" id="2.60.40.10">
    <property type="entry name" value="Immunoglobulins"/>
    <property type="match status" value="1"/>
</dbReference>
<dbReference type="InterPro" id="IPR014756">
    <property type="entry name" value="Ig_E-set"/>
</dbReference>
<dbReference type="SUPFAM" id="SSF49410">
    <property type="entry name" value="Alpha-macroglobulin receptor domain"/>
    <property type="match status" value="1"/>
</dbReference>
<dbReference type="SUPFAM" id="SSF48239">
    <property type="entry name" value="Terpenoid cyclases/Protein prenyltransferases"/>
    <property type="match status" value="1"/>
</dbReference>
<dbReference type="FunFam" id="1.50.10.20:FF:000001">
    <property type="entry name" value="CD109 isoform 1"/>
    <property type="match status" value="1"/>
</dbReference>
<keyword evidence="6" id="KW-0325">Glycoprotein</keyword>
<proteinExistence type="inferred from homology"/>
<organism evidence="9 10">
    <name type="scientific">Chionoecetes opilio</name>
    <name type="common">Atlantic snow crab</name>
    <name type="synonym">Cancer opilio</name>
    <dbReference type="NCBI Taxonomy" id="41210"/>
    <lineage>
        <taxon>Eukaryota</taxon>
        <taxon>Metazoa</taxon>
        <taxon>Ecdysozoa</taxon>
        <taxon>Arthropoda</taxon>
        <taxon>Crustacea</taxon>
        <taxon>Multicrustacea</taxon>
        <taxon>Malacostraca</taxon>
        <taxon>Eumalacostraca</taxon>
        <taxon>Eucarida</taxon>
        <taxon>Decapoda</taxon>
        <taxon>Pleocyemata</taxon>
        <taxon>Brachyura</taxon>
        <taxon>Eubrachyura</taxon>
        <taxon>Majoidea</taxon>
        <taxon>Majidae</taxon>
        <taxon>Chionoecetes</taxon>
    </lineage>
</organism>
<accession>A0A8J4YIF4</accession>